<evidence type="ECO:0000313" key="4">
    <source>
        <dbReference type="EMBL" id="MPR31976.1"/>
    </source>
</evidence>
<protein>
    <recommendedName>
        <fullName evidence="3">Peptidase M56 domain-containing protein</fullName>
    </recommendedName>
</protein>
<feature type="transmembrane region" description="Helical" evidence="2">
    <location>
        <begin position="34"/>
        <end position="51"/>
    </location>
</feature>
<dbReference type="InterPro" id="IPR008756">
    <property type="entry name" value="Peptidase_M56"/>
</dbReference>
<evidence type="ECO:0000313" key="5">
    <source>
        <dbReference type="Proteomes" id="UP000479293"/>
    </source>
</evidence>
<dbReference type="EMBL" id="WHLY01000002">
    <property type="protein sequence ID" value="MPR31976.1"/>
    <property type="molecule type" value="Genomic_DNA"/>
</dbReference>
<evidence type="ECO:0000259" key="3">
    <source>
        <dbReference type="Pfam" id="PF05569"/>
    </source>
</evidence>
<evidence type="ECO:0000256" key="2">
    <source>
        <dbReference type="SAM" id="Phobius"/>
    </source>
</evidence>
<dbReference type="PANTHER" id="PTHR34978">
    <property type="entry name" value="POSSIBLE SENSOR-TRANSDUCER PROTEIN BLAR"/>
    <property type="match status" value="1"/>
</dbReference>
<feature type="domain" description="Peptidase M56" evidence="3">
    <location>
        <begin position="84"/>
        <end position="250"/>
    </location>
</feature>
<dbReference type="Proteomes" id="UP000479293">
    <property type="component" value="Unassembled WGS sequence"/>
</dbReference>
<feature type="transmembrane region" description="Helical" evidence="2">
    <location>
        <begin position="272"/>
        <end position="289"/>
    </location>
</feature>
<evidence type="ECO:0000256" key="1">
    <source>
        <dbReference type="SAM" id="MobiDB-lite"/>
    </source>
</evidence>
<sequence length="473" mass="54982">MITYLLKVTLCSGCLLLFYRLVLEREKMFRFNRFYLLGTLMLSLVLPWVPLEILVAQNLFTPPPAAVALAEQGIQARYTVALISEPDLSQSFQWSWLVGTLYVLVSGGLLFRFSRNIIRLVQSIRTHEVRGLEKMKLVLVNEPTLPHSFLNYVFLSKGTFLQGTLEREILDHERAHVRQLHTLDILLIEFLKVIFWFNPAFYLYRNAIALNHEFLADEAVIDACRDVPTYQYLLLQKATYVSDQPFTSQFNYSFTKKRFVMMNRQTSHRRSLLIKGTLVPLLAVIFFAFSDLTLAQIAPPPPPVEKAPPPPPIERGTSSDAVKEYNALVDKYIDRSKKRDFIQEPSKVDGDRMETLLAAMTQEQKVSLDYTIHKIKPLFRATPTEAEYEKYKNPQVYGVWIDEKKVPNTALDKYKPTDFSQVFVSKVYPNAQPKTGYKYKYQLDLMTNAHYEKYRKETLENPKKYIVLKKDRF</sequence>
<feature type="transmembrane region" description="Helical" evidence="2">
    <location>
        <begin position="6"/>
        <end position="22"/>
    </location>
</feature>
<reference evidence="4 5" key="1">
    <citation type="submission" date="2019-10" db="EMBL/GenBank/DDBJ databases">
        <title>Draft Genome Sequence of Cytophagaceae sp. SJW1-29.</title>
        <authorList>
            <person name="Choi A."/>
        </authorList>
    </citation>
    <scope>NUCLEOTIDE SEQUENCE [LARGE SCALE GENOMIC DNA]</scope>
    <source>
        <strain evidence="4 5">SJW1-29</strain>
    </source>
</reference>
<comment type="caution">
    <text evidence="4">The sequence shown here is derived from an EMBL/GenBank/DDBJ whole genome shotgun (WGS) entry which is preliminary data.</text>
</comment>
<accession>A0A7C9B9H3</accession>
<organism evidence="4 5">
    <name type="scientific">Salmonirosea aquatica</name>
    <dbReference type="NCBI Taxonomy" id="2654236"/>
    <lineage>
        <taxon>Bacteria</taxon>
        <taxon>Pseudomonadati</taxon>
        <taxon>Bacteroidota</taxon>
        <taxon>Cytophagia</taxon>
        <taxon>Cytophagales</taxon>
        <taxon>Spirosomataceae</taxon>
        <taxon>Salmonirosea</taxon>
    </lineage>
</organism>
<keyword evidence="2" id="KW-0812">Transmembrane</keyword>
<feature type="transmembrane region" description="Helical" evidence="2">
    <location>
        <begin position="94"/>
        <end position="113"/>
    </location>
</feature>
<dbReference type="PANTHER" id="PTHR34978:SF3">
    <property type="entry name" value="SLR0241 PROTEIN"/>
    <property type="match status" value="1"/>
</dbReference>
<name>A0A7C9B9H3_9BACT</name>
<dbReference type="RefSeq" id="WP_152756126.1">
    <property type="nucleotide sequence ID" value="NZ_WHLY01000002.1"/>
</dbReference>
<keyword evidence="2" id="KW-0472">Membrane</keyword>
<dbReference type="Pfam" id="PF05569">
    <property type="entry name" value="Peptidase_M56"/>
    <property type="match status" value="1"/>
</dbReference>
<feature type="compositionally biased region" description="Pro residues" evidence="1">
    <location>
        <begin position="300"/>
        <end position="313"/>
    </location>
</feature>
<dbReference type="AlphaFoldDB" id="A0A7C9B9H3"/>
<keyword evidence="2" id="KW-1133">Transmembrane helix</keyword>
<keyword evidence="5" id="KW-1185">Reference proteome</keyword>
<dbReference type="CDD" id="cd07341">
    <property type="entry name" value="M56_BlaR1_MecR1_like"/>
    <property type="match status" value="1"/>
</dbReference>
<feature type="region of interest" description="Disordered" evidence="1">
    <location>
        <begin position="300"/>
        <end position="320"/>
    </location>
</feature>
<dbReference type="InterPro" id="IPR052173">
    <property type="entry name" value="Beta-lactam_resp_regulator"/>
</dbReference>
<proteinExistence type="predicted"/>
<gene>
    <name evidence="4" type="ORF">GBK04_01085</name>
</gene>